<gene>
    <name evidence="2" type="ORF">NEF87_003958</name>
</gene>
<feature type="region of interest" description="Disordered" evidence="1">
    <location>
        <begin position="130"/>
        <end position="163"/>
    </location>
</feature>
<name>A0ABY6HWE7_9ARCH</name>
<evidence type="ECO:0000313" key="3">
    <source>
        <dbReference type="Proteomes" id="UP001208689"/>
    </source>
</evidence>
<feature type="compositionally biased region" description="Acidic residues" evidence="1">
    <location>
        <begin position="148"/>
        <end position="157"/>
    </location>
</feature>
<organism evidence="2 3">
    <name type="scientific">Candidatus Lokiarchaeum ossiferum</name>
    <dbReference type="NCBI Taxonomy" id="2951803"/>
    <lineage>
        <taxon>Archaea</taxon>
        <taxon>Promethearchaeati</taxon>
        <taxon>Promethearchaeota</taxon>
        <taxon>Promethearchaeia</taxon>
        <taxon>Promethearchaeales</taxon>
        <taxon>Promethearchaeaceae</taxon>
        <taxon>Candidatus Lokiarchaeum</taxon>
    </lineage>
</organism>
<evidence type="ECO:0000313" key="2">
    <source>
        <dbReference type="EMBL" id="UYP47673.1"/>
    </source>
</evidence>
<dbReference type="EMBL" id="CP104013">
    <property type="protein sequence ID" value="UYP47673.1"/>
    <property type="molecule type" value="Genomic_DNA"/>
</dbReference>
<dbReference type="Proteomes" id="UP001208689">
    <property type="component" value="Chromosome"/>
</dbReference>
<proteinExistence type="predicted"/>
<sequence>MTTLKRSAAWAMINWANIQHSIEALTTFAPDQASIEESIHNIEKEMTEEELFMKEAEELENLLITRLQKILEKKHGKEIKKRKIQQEKMIRQKKQAMANKKVGVQIMPFGGGNLKDLEKMGLDPKMMEQISRSMMDQLFGKRQKKKDDDEDDEDEDPGASFYM</sequence>
<protein>
    <submittedName>
        <fullName evidence="2">Uncharacterized protein</fullName>
    </submittedName>
</protein>
<reference evidence="2" key="1">
    <citation type="submission" date="2022-09" db="EMBL/GenBank/DDBJ databases">
        <title>Actin cytoskeleton and complex cell architecture in an #Asgard archaeon.</title>
        <authorList>
            <person name="Ponce Toledo R.I."/>
            <person name="Schleper C."/>
            <person name="Rodrigues Oliveira T."/>
            <person name="Wollweber F."/>
            <person name="Xu J."/>
            <person name="Rittmann S."/>
            <person name="Klingl A."/>
            <person name="Pilhofer M."/>
        </authorList>
    </citation>
    <scope>NUCLEOTIDE SEQUENCE</scope>
    <source>
        <strain evidence="2">B-35</strain>
    </source>
</reference>
<evidence type="ECO:0000256" key="1">
    <source>
        <dbReference type="SAM" id="MobiDB-lite"/>
    </source>
</evidence>
<accession>A0ABY6HWE7</accession>
<keyword evidence="3" id="KW-1185">Reference proteome</keyword>